<sequence>NFCLETQDNMHSQYLEEMLALFIKMEHKYAR</sequence>
<evidence type="ECO:0000313" key="2">
    <source>
        <dbReference type="Proteomes" id="UP000295188"/>
    </source>
</evidence>
<dbReference type="Proteomes" id="UP000295188">
    <property type="component" value="Unassembled WGS sequence"/>
</dbReference>
<feature type="non-terminal residue" evidence="1">
    <location>
        <position position="1"/>
    </location>
</feature>
<proteinExistence type="predicted"/>
<gene>
    <name evidence="1" type="ORF">EDC37_1443</name>
</gene>
<organism evidence="1 2">
    <name type="scientific">Pectinatus cerevisiiphilus</name>
    <dbReference type="NCBI Taxonomy" id="86956"/>
    <lineage>
        <taxon>Bacteria</taxon>
        <taxon>Bacillati</taxon>
        <taxon>Bacillota</taxon>
        <taxon>Negativicutes</taxon>
        <taxon>Selenomonadales</taxon>
        <taxon>Selenomonadaceae</taxon>
        <taxon>Pectinatus</taxon>
    </lineage>
</organism>
<evidence type="ECO:0000313" key="1">
    <source>
        <dbReference type="EMBL" id="TCS74686.1"/>
    </source>
</evidence>
<accession>A0A4R3JZR1</accession>
<keyword evidence="2" id="KW-1185">Reference proteome</keyword>
<protein>
    <submittedName>
        <fullName evidence="1">Uncharacterized protein</fullName>
    </submittedName>
</protein>
<comment type="caution">
    <text evidence="1">The sequence shown here is derived from an EMBL/GenBank/DDBJ whole genome shotgun (WGS) entry which is preliminary data.</text>
</comment>
<dbReference type="EMBL" id="SMAA01000044">
    <property type="protein sequence ID" value="TCS74686.1"/>
    <property type="molecule type" value="Genomic_DNA"/>
</dbReference>
<name>A0A4R3JZR1_9FIRM</name>
<reference evidence="1 2" key="1">
    <citation type="submission" date="2019-03" db="EMBL/GenBank/DDBJ databases">
        <title>Genomic Encyclopedia of Type Strains, Phase IV (KMG-IV): sequencing the most valuable type-strain genomes for metagenomic binning, comparative biology and taxonomic classification.</title>
        <authorList>
            <person name="Goeker M."/>
        </authorList>
    </citation>
    <scope>NUCLEOTIDE SEQUENCE [LARGE SCALE GENOMIC DNA]</scope>
    <source>
        <strain evidence="1 2">DSM 20467</strain>
    </source>
</reference>
<dbReference type="AlphaFoldDB" id="A0A4R3JZR1"/>